<feature type="compositionally biased region" description="Low complexity" evidence="1">
    <location>
        <begin position="58"/>
        <end position="69"/>
    </location>
</feature>
<sequence length="287" mass="31561">MTGRGSGGIRGRGPQHDGRSGLVRLLFAVAVATVFAAGLVQFGVAGAIVEGIGDSVRTPASPTTSPTPSDHLDTDGEWRFGIDRDLRAPYTSVDVESRNVHFTQLETMAFVNAQRAERGLDPLFWNERLSQLNRWHARRIYEGQGFAHVNPNTGRNWGERAEWAGYPATSRCDVYGEVITTGGYSPGVTHVERNAAIIVEAWMRSEGHREQILHERYDVGGVGLFVGEGGSRVAVMTMCDRRYLSEEALDPSDARFRNNETVIPYEVAVRDGAWDPTGNLTETPTNE</sequence>
<evidence type="ECO:0000313" key="5">
    <source>
        <dbReference type="Proteomes" id="UP001596398"/>
    </source>
</evidence>
<dbReference type="PANTHER" id="PTHR31157">
    <property type="entry name" value="SCP DOMAIN-CONTAINING PROTEIN"/>
    <property type="match status" value="1"/>
</dbReference>
<feature type="domain" description="SCP" evidence="3">
    <location>
        <begin position="110"/>
        <end position="235"/>
    </location>
</feature>
<dbReference type="InterPro" id="IPR035940">
    <property type="entry name" value="CAP_sf"/>
</dbReference>
<protein>
    <submittedName>
        <fullName evidence="4">CAP domain-containing protein</fullName>
    </submittedName>
</protein>
<dbReference type="SUPFAM" id="SSF55797">
    <property type="entry name" value="PR-1-like"/>
    <property type="match status" value="1"/>
</dbReference>
<keyword evidence="2" id="KW-1133">Transmembrane helix</keyword>
<dbReference type="Proteomes" id="UP001596398">
    <property type="component" value="Unassembled WGS sequence"/>
</dbReference>
<reference evidence="4 5" key="1">
    <citation type="journal article" date="2019" name="Int. J. Syst. Evol. Microbiol.">
        <title>The Global Catalogue of Microorganisms (GCM) 10K type strain sequencing project: providing services to taxonomists for standard genome sequencing and annotation.</title>
        <authorList>
            <consortium name="The Broad Institute Genomics Platform"/>
            <consortium name="The Broad Institute Genome Sequencing Center for Infectious Disease"/>
            <person name="Wu L."/>
            <person name="Ma J."/>
        </authorList>
    </citation>
    <scope>NUCLEOTIDE SEQUENCE [LARGE SCALE GENOMIC DNA]</scope>
    <source>
        <strain evidence="4 5">DT85</strain>
    </source>
</reference>
<dbReference type="Pfam" id="PF00188">
    <property type="entry name" value="CAP"/>
    <property type="match status" value="1"/>
</dbReference>
<evidence type="ECO:0000259" key="3">
    <source>
        <dbReference type="Pfam" id="PF00188"/>
    </source>
</evidence>
<name>A0ABD5ZK18_9EURY</name>
<dbReference type="AlphaFoldDB" id="A0ABD5ZK18"/>
<evidence type="ECO:0000256" key="2">
    <source>
        <dbReference type="SAM" id="Phobius"/>
    </source>
</evidence>
<dbReference type="GeneID" id="79265573"/>
<dbReference type="Gene3D" id="3.40.33.10">
    <property type="entry name" value="CAP"/>
    <property type="match status" value="1"/>
</dbReference>
<feature type="transmembrane region" description="Helical" evidence="2">
    <location>
        <begin position="21"/>
        <end position="49"/>
    </location>
</feature>
<comment type="caution">
    <text evidence="4">The sequence shown here is derived from an EMBL/GenBank/DDBJ whole genome shotgun (WGS) entry which is preliminary data.</text>
</comment>
<organism evidence="4 5">
    <name type="scientific">Halosegnis marinus</name>
    <dbReference type="NCBI Taxonomy" id="3034023"/>
    <lineage>
        <taxon>Archaea</taxon>
        <taxon>Methanobacteriati</taxon>
        <taxon>Methanobacteriota</taxon>
        <taxon>Stenosarchaea group</taxon>
        <taxon>Halobacteria</taxon>
        <taxon>Halobacteriales</taxon>
        <taxon>Natronomonadaceae</taxon>
        <taxon>Halosegnis</taxon>
    </lineage>
</organism>
<dbReference type="RefSeq" id="WP_276234904.1">
    <property type="nucleotide sequence ID" value="NZ_CP119802.1"/>
</dbReference>
<proteinExistence type="predicted"/>
<evidence type="ECO:0000256" key="1">
    <source>
        <dbReference type="SAM" id="MobiDB-lite"/>
    </source>
</evidence>
<dbReference type="PANTHER" id="PTHR31157:SF1">
    <property type="entry name" value="SCP DOMAIN-CONTAINING PROTEIN"/>
    <property type="match status" value="1"/>
</dbReference>
<dbReference type="CDD" id="cd05379">
    <property type="entry name" value="CAP_bacterial"/>
    <property type="match status" value="1"/>
</dbReference>
<accession>A0ABD5ZK18</accession>
<keyword evidence="2" id="KW-0472">Membrane</keyword>
<dbReference type="InterPro" id="IPR014044">
    <property type="entry name" value="CAP_dom"/>
</dbReference>
<feature type="region of interest" description="Disordered" evidence="1">
    <location>
        <begin position="54"/>
        <end position="75"/>
    </location>
</feature>
<keyword evidence="5" id="KW-1185">Reference proteome</keyword>
<dbReference type="EMBL" id="JBHTAP010000001">
    <property type="protein sequence ID" value="MFC7233911.1"/>
    <property type="molecule type" value="Genomic_DNA"/>
</dbReference>
<gene>
    <name evidence="4" type="ORF">ACFQJ4_01140</name>
</gene>
<keyword evidence="2" id="KW-0812">Transmembrane</keyword>
<evidence type="ECO:0000313" key="4">
    <source>
        <dbReference type="EMBL" id="MFC7233911.1"/>
    </source>
</evidence>